<evidence type="ECO:0000256" key="1">
    <source>
        <dbReference type="SAM" id="MobiDB-lite"/>
    </source>
</evidence>
<proteinExistence type="predicted"/>
<dbReference type="RefSeq" id="XP_003337506.2">
    <property type="nucleotide sequence ID" value="XM_003337458.2"/>
</dbReference>
<organism evidence="3 4">
    <name type="scientific">Puccinia graminis f. sp. tritici (strain CRL 75-36-700-3 / race SCCL)</name>
    <name type="common">Black stem rust fungus</name>
    <dbReference type="NCBI Taxonomy" id="418459"/>
    <lineage>
        <taxon>Eukaryota</taxon>
        <taxon>Fungi</taxon>
        <taxon>Dikarya</taxon>
        <taxon>Basidiomycota</taxon>
        <taxon>Pucciniomycotina</taxon>
        <taxon>Pucciniomycetes</taxon>
        <taxon>Pucciniales</taxon>
        <taxon>Pucciniaceae</taxon>
        <taxon>Puccinia</taxon>
    </lineage>
</organism>
<dbReference type="GeneID" id="10543152"/>
<dbReference type="PANTHER" id="PTHR33246">
    <property type="entry name" value="CCHC-TYPE DOMAIN-CONTAINING PROTEIN"/>
    <property type="match status" value="1"/>
</dbReference>
<gene>
    <name evidence="3" type="ORF">PGTG_19367</name>
</gene>
<reference key="1">
    <citation type="submission" date="2007-01" db="EMBL/GenBank/DDBJ databases">
        <title>The Genome Sequence of Puccinia graminis f. sp. tritici Strain CRL 75-36-700-3.</title>
        <authorList>
            <consortium name="The Broad Institute Genome Sequencing Platform"/>
            <person name="Birren B."/>
            <person name="Lander E."/>
            <person name="Galagan J."/>
            <person name="Nusbaum C."/>
            <person name="Devon K."/>
            <person name="Cuomo C."/>
            <person name="Jaffe D."/>
            <person name="Butler J."/>
            <person name="Alvarez P."/>
            <person name="Gnerre S."/>
            <person name="Grabherr M."/>
            <person name="Mauceli E."/>
            <person name="Brockman W."/>
            <person name="Young S."/>
            <person name="LaButti K."/>
            <person name="Sykes S."/>
            <person name="DeCaprio D."/>
            <person name="Crawford M."/>
            <person name="Koehrsen M."/>
            <person name="Engels R."/>
            <person name="Montgomery P."/>
            <person name="Pearson M."/>
            <person name="Howarth C."/>
            <person name="Larson L."/>
            <person name="White J."/>
            <person name="Zeng Q."/>
            <person name="Kodira C."/>
            <person name="Yandava C."/>
            <person name="Alvarado L."/>
            <person name="O'Leary S."/>
            <person name="Szabo L."/>
            <person name="Dean R."/>
            <person name="Schein J."/>
        </authorList>
    </citation>
    <scope>NUCLEOTIDE SEQUENCE</scope>
    <source>
        <strain>CRL 75-36-700-3</strain>
    </source>
</reference>
<dbReference type="InParanoid" id="E3L962"/>
<name>E3L962_PUCGT</name>
<dbReference type="InterPro" id="IPR054722">
    <property type="entry name" value="PolX-like_BBD"/>
</dbReference>
<dbReference type="OrthoDB" id="2503565at2759"/>
<evidence type="ECO:0000313" key="4">
    <source>
        <dbReference type="Proteomes" id="UP000008783"/>
    </source>
</evidence>
<dbReference type="PANTHER" id="PTHR33246:SF51">
    <property type="entry name" value="MYB_SANT-LIKE DOMAIN-CONTAINING PROTEIN"/>
    <property type="match status" value="1"/>
</dbReference>
<feature type="region of interest" description="Disordered" evidence="1">
    <location>
        <begin position="242"/>
        <end position="291"/>
    </location>
</feature>
<dbReference type="Proteomes" id="UP000008783">
    <property type="component" value="Unassembled WGS sequence"/>
</dbReference>
<feature type="domain" description="Retrovirus-related Pol polyprotein from transposon TNT 1-94-like beta-barrel" evidence="2">
    <location>
        <begin position="321"/>
        <end position="394"/>
    </location>
</feature>
<dbReference type="EMBL" id="DS178381">
    <property type="protein sequence ID" value="EFP93087.2"/>
    <property type="molecule type" value="Genomic_DNA"/>
</dbReference>
<sequence>MANDTSKSTTPALGNQKGPTTLIGSDLPLSSSQKISSARLPILKAPRPDSNYLDWEFVVSSYFEAVGVDYIIEAQDDEKAIKSRPATWAADNKAVCSVITQTIDSTNLCHIRDHCRDAQGMWVALLRAHQDSTTGGRVYWIHKLLLAKMEGDDIISHIEAMAQYYERLNALGTPKKPLTADDVHVHSAALLSSIPPDWINCVSALMNQEGVQTRTIVQALKNKHAMTLNNCNNTRRLLLEHKANQKPKGTPKDSKSSSHSGKPAARAGRTSAATLGTTSYGYDEDEESDYSGSELEVTAGNAVASLSTSLSLSFAGGDANLDSGCSMSMTPHLELIKDPIPDRTPVRLADHSVVEATHRGISKLPINGNTTIKTLVVPSLHEPLLSIARLCDAGLTVVFNKTSCDIFDSNSTTVKGNVAGMGYRRGNLYYLPSEPVSSCSSLSLSPNPSRPLSPWDIITVSLT</sequence>
<dbReference type="Pfam" id="PF22936">
    <property type="entry name" value="Pol_BBD"/>
    <property type="match status" value="1"/>
</dbReference>
<dbReference type="HOGENOM" id="CLU_046891_1_1_1"/>
<protein>
    <recommendedName>
        <fullName evidence="2">Retrovirus-related Pol polyprotein from transposon TNT 1-94-like beta-barrel domain-containing protein</fullName>
    </recommendedName>
</protein>
<dbReference type="AlphaFoldDB" id="E3L962"/>
<feature type="region of interest" description="Disordered" evidence="1">
    <location>
        <begin position="1"/>
        <end position="28"/>
    </location>
</feature>
<evidence type="ECO:0000259" key="2">
    <source>
        <dbReference type="Pfam" id="PF22936"/>
    </source>
</evidence>
<keyword evidence="4" id="KW-1185">Reference proteome</keyword>
<accession>E3L962</accession>
<dbReference type="KEGG" id="pgr:PGTG_19367"/>
<evidence type="ECO:0000313" key="3">
    <source>
        <dbReference type="EMBL" id="EFP93087.2"/>
    </source>
</evidence>
<reference evidence="3" key="2">
    <citation type="submission" date="2012-02" db="EMBL/GenBank/DDBJ databases">
        <title>The Genome Sequence of Puccinia graminis f. sp. tritici Strain CRL 75-36-700-3.</title>
        <authorList>
            <consortium name="The Broad Institute Genome Sequencing Platform"/>
            <person name="Birren B."/>
            <person name="Lander E."/>
            <person name="Galagan J."/>
            <person name="Nusbaum C."/>
            <person name="Devon K."/>
            <person name="Cuomo C."/>
            <person name="Jaffe D."/>
            <person name="Butler J."/>
            <person name="Alvarez P."/>
            <person name="Gnerre S."/>
            <person name="Grabherr M."/>
            <person name="Mauceli E."/>
            <person name="Brockman W."/>
            <person name="Young S."/>
            <person name="LaButti K."/>
            <person name="Sykes S."/>
            <person name="DeCaprio D."/>
            <person name="Crawford M."/>
            <person name="Koehrsen M."/>
            <person name="Engels R."/>
            <person name="Montgomery P."/>
            <person name="Pearson M."/>
            <person name="Howarth C."/>
            <person name="Larson L."/>
            <person name="White J."/>
            <person name="Zeng Q."/>
            <person name="Kodira C."/>
            <person name="Yandava C."/>
            <person name="Alvarado L."/>
            <person name="O'Leary S."/>
            <person name="Szabo L."/>
            <person name="Dean R."/>
            <person name="Schein J."/>
        </authorList>
    </citation>
    <scope>NUCLEOTIDE SEQUENCE</scope>
    <source>
        <strain evidence="3">CRL 75-36-700-3</strain>
    </source>
</reference>
<dbReference type="VEuPathDB" id="FungiDB:PGTG_19367"/>
<dbReference type="Pfam" id="PF14223">
    <property type="entry name" value="Retrotran_gag_2"/>
    <property type="match status" value="1"/>
</dbReference>